<keyword evidence="2" id="KW-1185">Reference proteome</keyword>
<proteinExistence type="predicted"/>
<gene>
    <name evidence="1" type="ORF">GCM10011577_31460</name>
</gene>
<reference evidence="2" key="1">
    <citation type="journal article" date="2019" name="Int. J. Syst. Evol. Microbiol.">
        <title>The Global Catalogue of Microorganisms (GCM) 10K type strain sequencing project: providing services to taxonomists for standard genome sequencing and annotation.</title>
        <authorList>
            <consortium name="The Broad Institute Genomics Platform"/>
            <consortium name="The Broad Institute Genome Sequencing Center for Infectious Disease"/>
            <person name="Wu L."/>
            <person name="Ma J."/>
        </authorList>
    </citation>
    <scope>NUCLEOTIDE SEQUENCE [LARGE SCALE GENOMIC DNA]</scope>
    <source>
        <strain evidence="2">CGMCC 1.1927</strain>
    </source>
</reference>
<organism evidence="1 2">
    <name type="scientific">Pseudarthrobacter polychromogenes</name>
    <dbReference type="NCBI Taxonomy" id="1676"/>
    <lineage>
        <taxon>Bacteria</taxon>
        <taxon>Bacillati</taxon>
        <taxon>Actinomycetota</taxon>
        <taxon>Actinomycetes</taxon>
        <taxon>Micrococcales</taxon>
        <taxon>Micrococcaceae</taxon>
        <taxon>Pseudarthrobacter</taxon>
    </lineage>
</organism>
<accession>A0ABQ1XWC0</accession>
<dbReference type="EMBL" id="BMKU01000010">
    <property type="protein sequence ID" value="GGH04981.1"/>
    <property type="molecule type" value="Genomic_DNA"/>
</dbReference>
<comment type="caution">
    <text evidence="1">The sequence shown here is derived from an EMBL/GenBank/DDBJ whole genome shotgun (WGS) entry which is preliminary data.</text>
</comment>
<dbReference type="Proteomes" id="UP000596938">
    <property type="component" value="Unassembled WGS sequence"/>
</dbReference>
<name>A0ABQ1XWC0_9MICC</name>
<protein>
    <submittedName>
        <fullName evidence="1">Uncharacterized protein</fullName>
    </submittedName>
</protein>
<evidence type="ECO:0000313" key="2">
    <source>
        <dbReference type="Proteomes" id="UP000596938"/>
    </source>
</evidence>
<evidence type="ECO:0000313" key="1">
    <source>
        <dbReference type="EMBL" id="GGH04981.1"/>
    </source>
</evidence>
<sequence length="147" mass="16235">MGAPWAGQISLSEAGKPALKLLQGGGGGEWDYAPQVALEIQLAAAADPQIAVTLVPILETAERGETVWDESVVKYPMGLNQEVGELIVNIGRDKYRLYFAEPSGFPGVLLALKFGYKYGHDWKKMQNDDIREAGDRLTLWMKQQRKS</sequence>